<evidence type="ECO:0000313" key="2">
    <source>
        <dbReference type="Proteomes" id="UP001500683"/>
    </source>
</evidence>
<proteinExistence type="predicted"/>
<dbReference type="Proteomes" id="UP001500683">
    <property type="component" value="Unassembled WGS sequence"/>
</dbReference>
<comment type="caution">
    <text evidence="1">The sequence shown here is derived from an EMBL/GenBank/DDBJ whole genome shotgun (WGS) entry which is preliminary data.</text>
</comment>
<accession>A0ABP7VPP7</accession>
<dbReference type="EMBL" id="BAAAZG010000017">
    <property type="protein sequence ID" value="GAA4071577.1"/>
    <property type="molecule type" value="Genomic_DNA"/>
</dbReference>
<sequence>MPPAPAPRPALGVTALGRLARAEDVAGVVPIPAGLSRCDGALPVGRGM</sequence>
<protein>
    <submittedName>
        <fullName evidence="1">Uncharacterized protein</fullName>
    </submittedName>
</protein>
<gene>
    <name evidence="1" type="ORF">GCM10022214_29260</name>
</gene>
<name>A0ABP7VPP7_9ACTN</name>
<keyword evidence="2" id="KW-1185">Reference proteome</keyword>
<reference evidence="2" key="1">
    <citation type="journal article" date="2019" name="Int. J. Syst. Evol. Microbiol.">
        <title>The Global Catalogue of Microorganisms (GCM) 10K type strain sequencing project: providing services to taxonomists for standard genome sequencing and annotation.</title>
        <authorList>
            <consortium name="The Broad Institute Genomics Platform"/>
            <consortium name="The Broad Institute Genome Sequencing Center for Infectious Disease"/>
            <person name="Wu L."/>
            <person name="Ma J."/>
        </authorList>
    </citation>
    <scope>NUCLEOTIDE SEQUENCE [LARGE SCALE GENOMIC DNA]</scope>
    <source>
        <strain evidence="2">JCM 16702</strain>
    </source>
</reference>
<organism evidence="1 2">
    <name type="scientific">Actinomadura miaoliensis</name>
    <dbReference type="NCBI Taxonomy" id="430685"/>
    <lineage>
        <taxon>Bacteria</taxon>
        <taxon>Bacillati</taxon>
        <taxon>Actinomycetota</taxon>
        <taxon>Actinomycetes</taxon>
        <taxon>Streptosporangiales</taxon>
        <taxon>Thermomonosporaceae</taxon>
        <taxon>Actinomadura</taxon>
    </lineage>
</organism>
<evidence type="ECO:0000313" key="1">
    <source>
        <dbReference type="EMBL" id="GAA4071577.1"/>
    </source>
</evidence>